<dbReference type="EMBL" id="JPMI01000156">
    <property type="protein sequence ID" value="KFA91189.1"/>
    <property type="molecule type" value="Genomic_DNA"/>
</dbReference>
<evidence type="ECO:0000256" key="1">
    <source>
        <dbReference type="SAM" id="MobiDB-lite"/>
    </source>
</evidence>
<evidence type="ECO:0000313" key="3">
    <source>
        <dbReference type="Proteomes" id="UP000028547"/>
    </source>
</evidence>
<evidence type="ECO:0000313" key="2">
    <source>
        <dbReference type="EMBL" id="KFA91189.1"/>
    </source>
</evidence>
<organism evidence="2 3">
    <name type="scientific">Archangium violaceum Cb vi76</name>
    <dbReference type="NCBI Taxonomy" id="1406225"/>
    <lineage>
        <taxon>Bacteria</taxon>
        <taxon>Pseudomonadati</taxon>
        <taxon>Myxococcota</taxon>
        <taxon>Myxococcia</taxon>
        <taxon>Myxococcales</taxon>
        <taxon>Cystobacterineae</taxon>
        <taxon>Archangiaceae</taxon>
        <taxon>Archangium</taxon>
    </lineage>
</organism>
<sequence length="171" mass="19357">MARSEERELRDLLETTQTEVKRLKAELAAREKAAPVAPPRDEKQEAAELQALRTQVQSLEKENAALRSARAEVDQQLATRTAELSESRREATLARDEVKQLKKQLEVSNQALTKAKAKRGSRSSSGKRSLVERLRELFGGTKPTEELEAARREIARLNQQLSLAQFKRRGR</sequence>
<dbReference type="AlphaFoldDB" id="A0A084SRV4"/>
<comment type="caution">
    <text evidence="2">The sequence shown here is derived from an EMBL/GenBank/DDBJ whole genome shotgun (WGS) entry which is preliminary data.</text>
</comment>
<accession>A0A084SRV4</accession>
<feature type="region of interest" description="Disordered" evidence="1">
    <location>
        <begin position="112"/>
        <end position="137"/>
    </location>
</feature>
<protein>
    <submittedName>
        <fullName evidence="2">Uncharacterized protein</fullName>
    </submittedName>
</protein>
<proteinExistence type="predicted"/>
<feature type="region of interest" description="Disordered" evidence="1">
    <location>
        <begin position="28"/>
        <end position="48"/>
    </location>
</feature>
<name>A0A084SRV4_9BACT</name>
<reference evidence="2 3" key="1">
    <citation type="submission" date="2014-07" db="EMBL/GenBank/DDBJ databases">
        <title>Draft Genome Sequence of Gephyronic Acid Producer, Cystobacter violaceus Strain Cb vi76.</title>
        <authorList>
            <person name="Stevens D.C."/>
            <person name="Young J."/>
            <person name="Carmichael R."/>
            <person name="Tan J."/>
            <person name="Taylor R.E."/>
        </authorList>
    </citation>
    <scope>NUCLEOTIDE SEQUENCE [LARGE SCALE GENOMIC DNA]</scope>
    <source>
        <strain evidence="2 3">Cb vi76</strain>
    </source>
</reference>
<gene>
    <name evidence="2" type="ORF">Q664_23555</name>
</gene>
<dbReference type="Proteomes" id="UP000028547">
    <property type="component" value="Unassembled WGS sequence"/>
</dbReference>
<feature type="compositionally biased region" description="Basic and acidic residues" evidence="1">
    <location>
        <begin position="28"/>
        <end position="46"/>
    </location>
</feature>
<dbReference type="RefSeq" id="WP_043399488.1">
    <property type="nucleotide sequence ID" value="NZ_JPMI01000156.1"/>
</dbReference>